<organism evidence="2 3">
    <name type="scientific">Massariosphaeria phaeospora</name>
    <dbReference type="NCBI Taxonomy" id="100035"/>
    <lineage>
        <taxon>Eukaryota</taxon>
        <taxon>Fungi</taxon>
        <taxon>Dikarya</taxon>
        <taxon>Ascomycota</taxon>
        <taxon>Pezizomycotina</taxon>
        <taxon>Dothideomycetes</taxon>
        <taxon>Pleosporomycetidae</taxon>
        <taxon>Pleosporales</taxon>
        <taxon>Pleosporales incertae sedis</taxon>
        <taxon>Massariosphaeria</taxon>
    </lineage>
</organism>
<feature type="non-terminal residue" evidence="2">
    <location>
        <position position="309"/>
    </location>
</feature>
<comment type="caution">
    <text evidence="2">The sequence shown here is derived from an EMBL/GenBank/DDBJ whole genome shotgun (WGS) entry which is preliminary data.</text>
</comment>
<evidence type="ECO:0000256" key="1">
    <source>
        <dbReference type="SAM" id="MobiDB-lite"/>
    </source>
</evidence>
<reference evidence="2 3" key="1">
    <citation type="submission" date="2020-01" db="EMBL/GenBank/DDBJ databases">
        <authorList>
            <consortium name="DOE Joint Genome Institute"/>
            <person name="Haridas S."/>
            <person name="Albert R."/>
            <person name="Binder M."/>
            <person name="Bloem J."/>
            <person name="Labutti K."/>
            <person name="Salamov A."/>
            <person name="Andreopoulos B."/>
            <person name="Baker S.E."/>
            <person name="Barry K."/>
            <person name="Bills G."/>
            <person name="Bluhm B.H."/>
            <person name="Cannon C."/>
            <person name="Castanera R."/>
            <person name="Culley D.E."/>
            <person name="Daum C."/>
            <person name="Ezra D."/>
            <person name="Gonzalez J.B."/>
            <person name="Henrissat B."/>
            <person name="Kuo A."/>
            <person name="Liang C."/>
            <person name="Lipzen A."/>
            <person name="Lutzoni F."/>
            <person name="Magnuson J."/>
            <person name="Mondo S."/>
            <person name="Nolan M."/>
            <person name="Ohm R."/>
            <person name="Pangilinan J."/>
            <person name="Park H.-J.H."/>
            <person name="Ramirez L."/>
            <person name="Alfaro M."/>
            <person name="Sun H."/>
            <person name="Tritt A."/>
            <person name="Yoshinaga Y."/>
            <person name="Zwiers L.-H.L."/>
            <person name="Turgeon B.G."/>
            <person name="Goodwin S.B."/>
            <person name="Spatafora J.W."/>
            <person name="Crous P.W."/>
            <person name="Grigoriev I.V."/>
        </authorList>
    </citation>
    <scope>NUCLEOTIDE SEQUENCE [LARGE SCALE GENOMIC DNA]</scope>
    <source>
        <strain evidence="2 3">CBS 611.86</strain>
    </source>
</reference>
<dbReference type="OrthoDB" id="3794887at2759"/>
<keyword evidence="3" id="KW-1185">Reference proteome</keyword>
<dbReference type="EMBL" id="JAADJZ010000029">
    <property type="protein sequence ID" value="KAF2866211.1"/>
    <property type="molecule type" value="Genomic_DNA"/>
</dbReference>
<sequence>MALPNLLLREFQTETISDLVPGKHAQAYSRISQDLETLAFSILARDTGQWNVHFHFEDGACEGKVLPFLWNDKAYFEESCLKAGKLHVFAHFERGPGKIKSRKNFETSTTFNAVSDVVHDNKQPQVPSSSLSMLDEVGLSIGVHERPMLQKTPNPSSRSRKRVKVHDLSPAFESEADEGSGFIPAANQHEGETGEDDDVYYDDDDDDDDRDHEEYNDNVVQPTSHTWTHTPPPPEQYDMDLNAYKTTNAPLGEYGHNPNWDIIQEQYRCKVAHARLIYGAYGTPAPTPCEGCQKHGLDCRVYRLKLRGS</sequence>
<dbReference type="AlphaFoldDB" id="A0A7C8I2C5"/>
<dbReference type="Proteomes" id="UP000481861">
    <property type="component" value="Unassembled WGS sequence"/>
</dbReference>
<feature type="compositionally biased region" description="Acidic residues" evidence="1">
    <location>
        <begin position="193"/>
        <end position="216"/>
    </location>
</feature>
<evidence type="ECO:0000313" key="2">
    <source>
        <dbReference type="EMBL" id="KAF2866211.1"/>
    </source>
</evidence>
<accession>A0A7C8I2C5</accession>
<name>A0A7C8I2C5_9PLEO</name>
<proteinExistence type="predicted"/>
<evidence type="ECO:0000313" key="3">
    <source>
        <dbReference type="Proteomes" id="UP000481861"/>
    </source>
</evidence>
<protein>
    <submittedName>
        <fullName evidence="2">Uncharacterized protein</fullName>
    </submittedName>
</protein>
<gene>
    <name evidence="2" type="ORF">BDV95DRAFT_457053</name>
</gene>
<feature type="region of interest" description="Disordered" evidence="1">
    <location>
        <begin position="142"/>
        <end position="238"/>
    </location>
</feature>